<keyword evidence="4" id="KW-1185">Reference proteome</keyword>
<protein>
    <recommendedName>
        <fullName evidence="5">Major facilitator superfamily (MFS) profile domain-containing protein</fullName>
    </recommendedName>
</protein>
<organism evidence="3 4">
    <name type="scientific">Angustibacter aerolatus</name>
    <dbReference type="NCBI Taxonomy" id="1162965"/>
    <lineage>
        <taxon>Bacteria</taxon>
        <taxon>Bacillati</taxon>
        <taxon>Actinomycetota</taxon>
        <taxon>Actinomycetes</taxon>
        <taxon>Kineosporiales</taxon>
        <taxon>Kineosporiaceae</taxon>
    </lineage>
</organism>
<evidence type="ECO:0000313" key="4">
    <source>
        <dbReference type="Proteomes" id="UP001157017"/>
    </source>
</evidence>
<feature type="transmembrane region" description="Helical" evidence="2">
    <location>
        <begin position="16"/>
        <end position="34"/>
    </location>
</feature>
<dbReference type="InterPro" id="IPR036259">
    <property type="entry name" value="MFS_trans_sf"/>
</dbReference>
<dbReference type="EMBL" id="BSUZ01000001">
    <property type="protein sequence ID" value="GMA86180.1"/>
    <property type="molecule type" value="Genomic_DNA"/>
</dbReference>
<evidence type="ECO:0000256" key="2">
    <source>
        <dbReference type="SAM" id="Phobius"/>
    </source>
</evidence>
<evidence type="ECO:0000313" key="3">
    <source>
        <dbReference type="EMBL" id="GMA86180.1"/>
    </source>
</evidence>
<name>A0ABQ6JG39_9ACTN</name>
<feature type="region of interest" description="Disordered" evidence="1">
    <location>
        <begin position="130"/>
        <end position="161"/>
    </location>
</feature>
<dbReference type="Gene3D" id="1.20.1250.20">
    <property type="entry name" value="MFS general substrate transporter like domains"/>
    <property type="match status" value="1"/>
</dbReference>
<keyword evidence="2" id="KW-1133">Transmembrane helix</keyword>
<sequence length="161" mass="16394">MYVSLRDRPGASRRAVPGRVPGTVVLLGVVSLLTDVSSESVAAVLPVFLTVVLGLSPVAYGVVDGAYQGVSALVRVVGGWVADRTDHPRRVALAGYALSALSRILLVGANGLSTVTAAVTVDRLGKGCAPHRGTPWSSPSPTRHASGGPSACTAASTPWAR</sequence>
<comment type="caution">
    <text evidence="3">The sequence shown here is derived from an EMBL/GenBank/DDBJ whole genome shotgun (WGS) entry which is preliminary data.</text>
</comment>
<evidence type="ECO:0000256" key="1">
    <source>
        <dbReference type="SAM" id="MobiDB-lite"/>
    </source>
</evidence>
<keyword evidence="2" id="KW-0812">Transmembrane</keyword>
<feature type="transmembrane region" description="Helical" evidence="2">
    <location>
        <begin position="40"/>
        <end position="63"/>
    </location>
</feature>
<accession>A0ABQ6JG39</accession>
<reference evidence="4" key="1">
    <citation type="journal article" date="2019" name="Int. J. Syst. Evol. Microbiol.">
        <title>The Global Catalogue of Microorganisms (GCM) 10K type strain sequencing project: providing services to taxonomists for standard genome sequencing and annotation.</title>
        <authorList>
            <consortium name="The Broad Institute Genomics Platform"/>
            <consortium name="The Broad Institute Genome Sequencing Center for Infectious Disease"/>
            <person name="Wu L."/>
            <person name="Ma J."/>
        </authorList>
    </citation>
    <scope>NUCLEOTIDE SEQUENCE [LARGE SCALE GENOMIC DNA]</scope>
    <source>
        <strain evidence="4">NBRC 108730</strain>
    </source>
</reference>
<gene>
    <name evidence="3" type="ORF">GCM10025868_14300</name>
</gene>
<dbReference type="PANTHER" id="PTHR23518:SF2">
    <property type="entry name" value="MAJOR FACILITATOR SUPERFAMILY TRANSPORTER"/>
    <property type="match status" value="1"/>
</dbReference>
<proteinExistence type="predicted"/>
<dbReference type="SUPFAM" id="SSF103473">
    <property type="entry name" value="MFS general substrate transporter"/>
    <property type="match status" value="1"/>
</dbReference>
<keyword evidence="2" id="KW-0472">Membrane</keyword>
<dbReference type="PANTHER" id="PTHR23518">
    <property type="entry name" value="C-METHYLTRANSFERASE"/>
    <property type="match status" value="1"/>
</dbReference>
<evidence type="ECO:0008006" key="5">
    <source>
        <dbReference type="Google" id="ProtNLM"/>
    </source>
</evidence>
<dbReference type="Proteomes" id="UP001157017">
    <property type="component" value="Unassembled WGS sequence"/>
</dbReference>